<evidence type="ECO:0000256" key="1">
    <source>
        <dbReference type="ARBA" id="ARBA00004370"/>
    </source>
</evidence>
<dbReference type="GO" id="GO:0046872">
    <property type="term" value="F:metal ion binding"/>
    <property type="evidence" value="ECO:0007669"/>
    <property type="project" value="UniProtKB-UniRule"/>
</dbReference>
<keyword evidence="5 8" id="KW-0408">Iron</keyword>
<proteinExistence type="inferred from homology"/>
<evidence type="ECO:0000256" key="8">
    <source>
        <dbReference type="RuleBase" id="RU362121"/>
    </source>
</evidence>
<dbReference type="PANTHER" id="PTHR19359">
    <property type="entry name" value="CYTOCHROME B5"/>
    <property type="match status" value="1"/>
</dbReference>
<dbReference type="InterPro" id="IPR036400">
    <property type="entry name" value="Cyt_B5-like_heme/steroid_sf"/>
</dbReference>
<dbReference type="GO" id="GO:0016020">
    <property type="term" value="C:membrane"/>
    <property type="evidence" value="ECO:0007669"/>
    <property type="project" value="UniProtKB-SubCell"/>
</dbReference>
<dbReference type="Proteomes" id="UP001054252">
    <property type="component" value="Unassembled WGS sequence"/>
</dbReference>
<dbReference type="Gene3D" id="3.10.120.10">
    <property type="entry name" value="Cytochrome b5-like heme/steroid binding domain"/>
    <property type="match status" value="1"/>
</dbReference>
<organism evidence="10 11">
    <name type="scientific">Rubroshorea leprosula</name>
    <dbReference type="NCBI Taxonomy" id="152421"/>
    <lineage>
        <taxon>Eukaryota</taxon>
        <taxon>Viridiplantae</taxon>
        <taxon>Streptophyta</taxon>
        <taxon>Embryophyta</taxon>
        <taxon>Tracheophyta</taxon>
        <taxon>Spermatophyta</taxon>
        <taxon>Magnoliopsida</taxon>
        <taxon>eudicotyledons</taxon>
        <taxon>Gunneridae</taxon>
        <taxon>Pentapetalae</taxon>
        <taxon>rosids</taxon>
        <taxon>malvids</taxon>
        <taxon>Malvales</taxon>
        <taxon>Dipterocarpaceae</taxon>
        <taxon>Rubroshorea</taxon>
    </lineage>
</organism>
<feature type="transmembrane region" description="Helical" evidence="8">
    <location>
        <begin position="116"/>
        <end position="135"/>
    </location>
</feature>
<evidence type="ECO:0000256" key="5">
    <source>
        <dbReference type="ARBA" id="ARBA00023004"/>
    </source>
</evidence>
<feature type="domain" description="Cytochrome b5 heme-binding" evidence="9">
    <location>
        <begin position="4"/>
        <end position="80"/>
    </location>
</feature>
<dbReference type="SMART" id="SM01117">
    <property type="entry name" value="Cyt-b5"/>
    <property type="match status" value="1"/>
</dbReference>
<keyword evidence="3 8" id="KW-0812">Transmembrane</keyword>
<dbReference type="FunFam" id="3.10.120.10:FF:000002">
    <property type="entry name" value="Cytochrome b5 type B"/>
    <property type="match status" value="1"/>
</dbReference>
<accession>A0AAV5J9Y7</accession>
<dbReference type="PROSITE" id="PS50255">
    <property type="entry name" value="CYTOCHROME_B5_2"/>
    <property type="match status" value="1"/>
</dbReference>
<comment type="caution">
    <text evidence="10">The sequence shown here is derived from an EMBL/GenBank/DDBJ whole genome shotgun (WGS) entry which is preliminary data.</text>
</comment>
<keyword evidence="2 8" id="KW-0349">Heme</keyword>
<name>A0AAV5J9Y7_9ROSI</name>
<evidence type="ECO:0000256" key="3">
    <source>
        <dbReference type="ARBA" id="ARBA00022692"/>
    </source>
</evidence>
<evidence type="ECO:0000313" key="11">
    <source>
        <dbReference type="Proteomes" id="UP001054252"/>
    </source>
</evidence>
<dbReference type="PRINTS" id="PR00363">
    <property type="entry name" value="CYTOCHROMEB5"/>
</dbReference>
<dbReference type="EMBL" id="BPVZ01000032">
    <property type="protein sequence ID" value="GKV10317.1"/>
    <property type="molecule type" value="Genomic_DNA"/>
</dbReference>
<dbReference type="AlphaFoldDB" id="A0AAV5J9Y7"/>
<dbReference type="GO" id="GO:0020037">
    <property type="term" value="F:heme binding"/>
    <property type="evidence" value="ECO:0007669"/>
    <property type="project" value="UniProtKB-UniRule"/>
</dbReference>
<evidence type="ECO:0000256" key="6">
    <source>
        <dbReference type="ARBA" id="ARBA00023136"/>
    </source>
</evidence>
<keyword evidence="6 8" id="KW-0472">Membrane</keyword>
<evidence type="ECO:0000256" key="4">
    <source>
        <dbReference type="ARBA" id="ARBA00022723"/>
    </source>
</evidence>
<evidence type="ECO:0000256" key="2">
    <source>
        <dbReference type="ARBA" id="ARBA00022617"/>
    </source>
</evidence>
<dbReference type="InterPro" id="IPR001199">
    <property type="entry name" value="Cyt_B5-like_heme/steroid-bd"/>
</dbReference>
<comment type="subcellular location">
    <subcellularLocation>
        <location evidence="1">Membrane</location>
    </subcellularLocation>
</comment>
<evidence type="ECO:0000256" key="7">
    <source>
        <dbReference type="ARBA" id="ARBA00038168"/>
    </source>
</evidence>
<keyword evidence="8" id="KW-1133">Transmembrane helix</keyword>
<dbReference type="Pfam" id="PF00173">
    <property type="entry name" value="Cyt-b5"/>
    <property type="match status" value="1"/>
</dbReference>
<comment type="similarity">
    <text evidence="7 8">Belongs to the cytochrome b5 family.</text>
</comment>
<keyword evidence="4 8" id="KW-0479">Metal-binding</keyword>
<reference evidence="10 11" key="1">
    <citation type="journal article" date="2021" name="Commun. Biol.">
        <title>The genome of Shorea leprosula (Dipterocarpaceae) highlights the ecological relevance of drought in aseasonal tropical rainforests.</title>
        <authorList>
            <person name="Ng K.K.S."/>
            <person name="Kobayashi M.J."/>
            <person name="Fawcett J.A."/>
            <person name="Hatakeyama M."/>
            <person name="Paape T."/>
            <person name="Ng C.H."/>
            <person name="Ang C.C."/>
            <person name="Tnah L.H."/>
            <person name="Lee C.T."/>
            <person name="Nishiyama T."/>
            <person name="Sese J."/>
            <person name="O'Brien M.J."/>
            <person name="Copetti D."/>
            <person name="Mohd Noor M.I."/>
            <person name="Ong R.C."/>
            <person name="Putra M."/>
            <person name="Sireger I.Z."/>
            <person name="Indrioko S."/>
            <person name="Kosugi Y."/>
            <person name="Izuno A."/>
            <person name="Isagi Y."/>
            <person name="Lee S.L."/>
            <person name="Shimizu K.K."/>
        </authorList>
    </citation>
    <scope>NUCLEOTIDE SEQUENCE [LARGE SCALE GENOMIC DNA]</scope>
    <source>
        <strain evidence="10">214</strain>
    </source>
</reference>
<dbReference type="InterPro" id="IPR018506">
    <property type="entry name" value="Cyt_B5_heme-BS"/>
</dbReference>
<evidence type="ECO:0000313" key="10">
    <source>
        <dbReference type="EMBL" id="GKV10317.1"/>
    </source>
</evidence>
<evidence type="ECO:0000259" key="9">
    <source>
        <dbReference type="PROSITE" id="PS50255"/>
    </source>
</evidence>
<dbReference type="InterPro" id="IPR050668">
    <property type="entry name" value="Cytochrome_b5"/>
</dbReference>
<dbReference type="PANTHER" id="PTHR19359:SF14">
    <property type="entry name" value="CYTOCHROME B5 A"/>
    <property type="match status" value="1"/>
</dbReference>
<protein>
    <recommendedName>
        <fullName evidence="9">Cytochrome b5 heme-binding domain-containing protein</fullName>
    </recommendedName>
</protein>
<dbReference type="SUPFAM" id="SSF55856">
    <property type="entry name" value="Cytochrome b5-like heme/steroid binding domain"/>
    <property type="match status" value="1"/>
</dbReference>
<gene>
    <name evidence="10" type="ORF">SLEP1_g21703</name>
</gene>
<keyword evidence="11" id="KW-1185">Reference proteome</keyword>
<sequence>MAEKRVFTLSQVAGHKSKKDCWLVINGRVLNVTSFLDDHPGGEEVLLEVAGKDATKEFIDIGHSNAAQNLLAKYQVGVLQGYTIKEEGGTDGAPVEEPKKKEMSAFVVKGGQTPKYAAFLEFFVPLLVAGSYFSYRYLSNAAQMV</sequence>
<dbReference type="PROSITE" id="PS00191">
    <property type="entry name" value="CYTOCHROME_B5_1"/>
    <property type="match status" value="1"/>
</dbReference>